<dbReference type="OrthoDB" id="9810477at2"/>
<evidence type="ECO:0000313" key="3">
    <source>
        <dbReference type="EMBL" id="TDO01395.1"/>
    </source>
</evidence>
<comment type="caution">
    <text evidence="3">The sequence shown here is derived from an EMBL/GenBank/DDBJ whole genome shotgun (WGS) entry which is preliminary data.</text>
</comment>
<name>A0A4R6H297_9BACT</name>
<dbReference type="Proteomes" id="UP000294848">
    <property type="component" value="Unassembled WGS sequence"/>
</dbReference>
<dbReference type="Gene3D" id="2.70.70.10">
    <property type="entry name" value="Glucose Permease (Domain IIA)"/>
    <property type="match status" value="1"/>
</dbReference>
<dbReference type="GO" id="GO:0004222">
    <property type="term" value="F:metalloendopeptidase activity"/>
    <property type="evidence" value="ECO:0007669"/>
    <property type="project" value="TreeGrafter"/>
</dbReference>
<dbReference type="SUPFAM" id="SSF51261">
    <property type="entry name" value="Duplicated hybrid motif"/>
    <property type="match status" value="1"/>
</dbReference>
<dbReference type="AlphaFoldDB" id="A0A4R6H297"/>
<gene>
    <name evidence="3" type="ORF">DET52_105254</name>
</gene>
<evidence type="ECO:0000259" key="2">
    <source>
        <dbReference type="Pfam" id="PF01551"/>
    </source>
</evidence>
<dbReference type="InterPro" id="IPR011055">
    <property type="entry name" value="Dup_hybrid_motif"/>
</dbReference>
<organism evidence="3 4">
    <name type="scientific">Sunxiuqinia elliptica</name>
    <dbReference type="NCBI Taxonomy" id="655355"/>
    <lineage>
        <taxon>Bacteria</taxon>
        <taxon>Pseudomonadati</taxon>
        <taxon>Bacteroidota</taxon>
        <taxon>Bacteroidia</taxon>
        <taxon>Marinilabiliales</taxon>
        <taxon>Prolixibacteraceae</taxon>
        <taxon>Sunxiuqinia</taxon>
    </lineage>
</organism>
<dbReference type="InterPro" id="IPR050570">
    <property type="entry name" value="Cell_wall_metabolism_enzyme"/>
</dbReference>
<reference evidence="3 4" key="1">
    <citation type="submission" date="2019-03" db="EMBL/GenBank/DDBJ databases">
        <title>Freshwater and sediment microbial communities from various areas in North America, analyzing microbe dynamics in response to fracking.</title>
        <authorList>
            <person name="Lamendella R."/>
        </authorList>
    </citation>
    <scope>NUCLEOTIDE SEQUENCE [LARGE SCALE GENOMIC DNA]</scope>
    <source>
        <strain evidence="3 4">114D</strain>
    </source>
</reference>
<evidence type="ECO:0000256" key="1">
    <source>
        <dbReference type="ARBA" id="ARBA00022729"/>
    </source>
</evidence>
<accession>A0A4R6H297</accession>
<dbReference type="PANTHER" id="PTHR21666">
    <property type="entry name" value="PEPTIDASE-RELATED"/>
    <property type="match status" value="1"/>
</dbReference>
<dbReference type="PANTHER" id="PTHR21666:SF289">
    <property type="entry name" value="L-ALA--D-GLU ENDOPEPTIDASE"/>
    <property type="match status" value="1"/>
</dbReference>
<feature type="domain" description="M23ase beta-sheet core" evidence="2">
    <location>
        <begin position="102"/>
        <end position="195"/>
    </location>
</feature>
<dbReference type="InterPro" id="IPR016047">
    <property type="entry name" value="M23ase_b-sheet_dom"/>
</dbReference>
<dbReference type="EMBL" id="SNWI01000005">
    <property type="protein sequence ID" value="TDO01395.1"/>
    <property type="molecule type" value="Genomic_DNA"/>
</dbReference>
<evidence type="ECO:0000313" key="4">
    <source>
        <dbReference type="Proteomes" id="UP000294848"/>
    </source>
</evidence>
<dbReference type="CDD" id="cd12797">
    <property type="entry name" value="M23_peptidase"/>
    <property type="match status" value="1"/>
</dbReference>
<protein>
    <submittedName>
        <fullName evidence="3">Peptidase M23-like protein</fullName>
    </submittedName>
</protein>
<proteinExistence type="predicted"/>
<sequence>MKLLLFLSFSLCCPFIVKPQNFNSISKERQFKTIQLVNSKTEIPKAGTDTVSLLQSGSDTLGVYAATNDARGSVLFSPPLRHLAVTSGFGYRFHPILKSQMFHSGIDFRACNDTVFAVLAGIITQKTESPGYGKRINIFLGKQYECLYAHLSQTFVHKGEWVEPGQAIGITGNSGLSTGEHLHFEVTNAGKPVNPLQFLATLRKYYKHLEYAGKEKLSFVYDE</sequence>
<dbReference type="Pfam" id="PF01551">
    <property type="entry name" value="Peptidase_M23"/>
    <property type="match status" value="1"/>
</dbReference>
<keyword evidence="1" id="KW-0732">Signal</keyword>